<protein>
    <submittedName>
        <fullName evidence="1">Uncharacterized protein</fullName>
    </submittedName>
</protein>
<gene>
    <name evidence="1" type="ORF">PRUPE_1G130800</name>
</gene>
<name>A0A251QWX1_PRUPE</name>
<organism evidence="1 2">
    <name type="scientific">Prunus persica</name>
    <name type="common">Peach</name>
    <name type="synonym">Amygdalus persica</name>
    <dbReference type="NCBI Taxonomy" id="3760"/>
    <lineage>
        <taxon>Eukaryota</taxon>
        <taxon>Viridiplantae</taxon>
        <taxon>Streptophyta</taxon>
        <taxon>Embryophyta</taxon>
        <taxon>Tracheophyta</taxon>
        <taxon>Spermatophyta</taxon>
        <taxon>Magnoliopsida</taxon>
        <taxon>eudicotyledons</taxon>
        <taxon>Gunneridae</taxon>
        <taxon>Pentapetalae</taxon>
        <taxon>rosids</taxon>
        <taxon>fabids</taxon>
        <taxon>Rosales</taxon>
        <taxon>Rosaceae</taxon>
        <taxon>Amygdaloideae</taxon>
        <taxon>Amygdaleae</taxon>
        <taxon>Prunus</taxon>
    </lineage>
</organism>
<keyword evidence="2" id="KW-1185">Reference proteome</keyword>
<dbReference type="EMBL" id="CM007651">
    <property type="protein sequence ID" value="ONI28203.1"/>
    <property type="molecule type" value="Genomic_DNA"/>
</dbReference>
<proteinExistence type="predicted"/>
<reference evidence="1 2" key="1">
    <citation type="journal article" date="2013" name="Nat. Genet.">
        <title>The high-quality draft genome of peach (Prunus persica) identifies unique patterns of genetic diversity, domestication and genome evolution.</title>
        <authorList>
            <consortium name="International Peach Genome Initiative"/>
            <person name="Verde I."/>
            <person name="Abbott A.G."/>
            <person name="Scalabrin S."/>
            <person name="Jung S."/>
            <person name="Shu S."/>
            <person name="Marroni F."/>
            <person name="Zhebentyayeva T."/>
            <person name="Dettori M.T."/>
            <person name="Grimwood J."/>
            <person name="Cattonaro F."/>
            <person name="Zuccolo A."/>
            <person name="Rossini L."/>
            <person name="Jenkins J."/>
            <person name="Vendramin E."/>
            <person name="Meisel L.A."/>
            <person name="Decroocq V."/>
            <person name="Sosinski B."/>
            <person name="Prochnik S."/>
            <person name="Mitros T."/>
            <person name="Policriti A."/>
            <person name="Cipriani G."/>
            <person name="Dondini L."/>
            <person name="Ficklin S."/>
            <person name="Goodstein D.M."/>
            <person name="Xuan P."/>
            <person name="Del Fabbro C."/>
            <person name="Aramini V."/>
            <person name="Copetti D."/>
            <person name="Gonzalez S."/>
            <person name="Horner D.S."/>
            <person name="Falchi R."/>
            <person name="Lucas S."/>
            <person name="Mica E."/>
            <person name="Maldonado J."/>
            <person name="Lazzari B."/>
            <person name="Bielenberg D."/>
            <person name="Pirona R."/>
            <person name="Miculan M."/>
            <person name="Barakat A."/>
            <person name="Testolin R."/>
            <person name="Stella A."/>
            <person name="Tartarini S."/>
            <person name="Tonutti P."/>
            <person name="Arus P."/>
            <person name="Orellana A."/>
            <person name="Wells C."/>
            <person name="Main D."/>
            <person name="Vizzotto G."/>
            <person name="Silva H."/>
            <person name="Salamini F."/>
            <person name="Schmutz J."/>
            <person name="Morgante M."/>
            <person name="Rokhsar D.S."/>
        </authorList>
    </citation>
    <scope>NUCLEOTIDE SEQUENCE [LARGE SCALE GENOMIC DNA]</scope>
    <source>
        <strain evidence="2">cv. Nemared</strain>
    </source>
</reference>
<dbReference type="AlphaFoldDB" id="A0A251QWX1"/>
<sequence length="85" mass="10653">MQILKPKRYYRSRIHARNTYVGTYIFYQLQAYHEDGTTRWHIDWRELSQGQSLLDNHGSHVHWKSKLRKKRKRKRYTLRRYIGYI</sequence>
<evidence type="ECO:0000313" key="2">
    <source>
        <dbReference type="Proteomes" id="UP000006882"/>
    </source>
</evidence>
<evidence type="ECO:0000313" key="1">
    <source>
        <dbReference type="EMBL" id="ONI28203.1"/>
    </source>
</evidence>
<dbReference type="Proteomes" id="UP000006882">
    <property type="component" value="Chromosome G1"/>
</dbReference>
<dbReference type="Gramene" id="ONI28203">
    <property type="protein sequence ID" value="ONI28203"/>
    <property type="gene ID" value="PRUPE_1G130800"/>
</dbReference>
<accession>A0A251QWX1</accession>